<dbReference type="SUPFAM" id="SSF51338">
    <property type="entry name" value="Composite domain of metallo-dependent hydrolases"/>
    <property type="match status" value="1"/>
</dbReference>
<evidence type="ECO:0000313" key="3">
    <source>
        <dbReference type="EMBL" id="KAL0057610.1"/>
    </source>
</evidence>
<evidence type="ECO:0000313" key="4">
    <source>
        <dbReference type="Proteomes" id="UP001437256"/>
    </source>
</evidence>
<dbReference type="PANTHER" id="PTHR43794">
    <property type="entry name" value="AMINOHYDROLASE SSNA-RELATED"/>
    <property type="match status" value="1"/>
</dbReference>
<gene>
    <name evidence="3" type="ORF">AAF712_015746</name>
</gene>
<evidence type="ECO:0000256" key="1">
    <source>
        <dbReference type="ARBA" id="ARBA00022801"/>
    </source>
</evidence>
<dbReference type="Proteomes" id="UP001437256">
    <property type="component" value="Unassembled WGS sequence"/>
</dbReference>
<dbReference type="Gene3D" id="3.20.20.140">
    <property type="entry name" value="Metal-dependent hydrolases"/>
    <property type="match status" value="1"/>
</dbReference>
<dbReference type="InterPro" id="IPR006680">
    <property type="entry name" value="Amidohydro-rel"/>
</dbReference>
<dbReference type="SUPFAM" id="SSF51556">
    <property type="entry name" value="Metallo-dependent hydrolases"/>
    <property type="match status" value="1"/>
</dbReference>
<dbReference type="InterPro" id="IPR050287">
    <property type="entry name" value="MTA/SAH_deaminase"/>
</dbReference>
<dbReference type="InterPro" id="IPR011059">
    <property type="entry name" value="Metal-dep_hydrolase_composite"/>
</dbReference>
<dbReference type="InterPro" id="IPR032466">
    <property type="entry name" value="Metal_Hydrolase"/>
</dbReference>
<comment type="caution">
    <text evidence="3">The sequence shown here is derived from an EMBL/GenBank/DDBJ whole genome shotgun (WGS) entry which is preliminary data.</text>
</comment>
<accession>A0ABR2Z8F1</accession>
<evidence type="ECO:0000259" key="2">
    <source>
        <dbReference type="Pfam" id="PF01979"/>
    </source>
</evidence>
<protein>
    <recommendedName>
        <fullName evidence="2">Amidohydrolase-related domain-containing protein</fullName>
    </recommendedName>
</protein>
<reference evidence="3 4" key="1">
    <citation type="submission" date="2024-05" db="EMBL/GenBank/DDBJ databases">
        <title>A draft genome resource for the thread blight pathogen Marasmius tenuissimus strain MS-2.</title>
        <authorList>
            <person name="Yulfo-Soto G.E."/>
            <person name="Baruah I.K."/>
            <person name="Amoako-Attah I."/>
            <person name="Bukari Y."/>
            <person name="Meinhardt L.W."/>
            <person name="Bailey B.A."/>
            <person name="Cohen S.P."/>
        </authorList>
    </citation>
    <scope>NUCLEOTIDE SEQUENCE [LARGE SCALE GENOMIC DNA]</scope>
    <source>
        <strain evidence="3 4">MS-2</strain>
    </source>
</reference>
<proteinExistence type="predicted"/>
<organism evidence="3 4">
    <name type="scientific">Marasmius tenuissimus</name>
    <dbReference type="NCBI Taxonomy" id="585030"/>
    <lineage>
        <taxon>Eukaryota</taxon>
        <taxon>Fungi</taxon>
        <taxon>Dikarya</taxon>
        <taxon>Basidiomycota</taxon>
        <taxon>Agaricomycotina</taxon>
        <taxon>Agaricomycetes</taxon>
        <taxon>Agaricomycetidae</taxon>
        <taxon>Agaricales</taxon>
        <taxon>Marasmiineae</taxon>
        <taxon>Marasmiaceae</taxon>
        <taxon>Marasmius</taxon>
    </lineage>
</organism>
<dbReference type="Pfam" id="PF01979">
    <property type="entry name" value="Amidohydro_1"/>
    <property type="match status" value="1"/>
</dbReference>
<dbReference type="EMBL" id="JBBXMP010000481">
    <property type="protein sequence ID" value="KAL0057610.1"/>
    <property type="molecule type" value="Genomic_DNA"/>
</dbReference>
<dbReference type="Gene3D" id="2.30.40.10">
    <property type="entry name" value="Urease, subunit C, domain 1"/>
    <property type="match status" value="1"/>
</dbReference>
<keyword evidence="4" id="KW-1185">Reference proteome</keyword>
<sequence length="499" mass="53820">MSGTLLLKNGTVLVHDDNDKVIPTEADILVEGNVIARVAPGISPPSGAEVIDCTNKIISPGFVDVHQHVWQTLNKGIHGDHTLLGYMAPGNMTSNIHTREDLFWGQLGGCLNLLNAGTTTVVDHAHLNVFSGASETAVLATASSGIRSFFCYTPTTVVKSWNPLDIVPNVLEPWVLSDLSSLIQKAPFNSNGRVQLGLGFDSWFLPEDVAAPLFDIARQGGIKVLTAHSIEGAISFLKDIPGIVHRRGLLGNAPDKFRLVISHGNGISQDQADFCVKHNVYVVSTPSTELQMGHGRPVCFDDNIRAKSCLGGDCHSNGGHSIPGEMRLGLQAERGMRNQKIIDHDKAIKSVHRTVEQAFNLGTIQGARAVGMEDKIGSIKAGKLADLVVFDAASPAMICAAQNEPVTAVVLFSTPGDVETVIVDGVVRKSEGKLRPTQVEAGAKDITQKQTLEWRDIGKHILERQASYRDRHRGIDFQTTLKAVTKSWGLDEAILVDEV</sequence>
<name>A0ABR2Z8F1_9AGAR</name>
<dbReference type="PANTHER" id="PTHR43794:SF11">
    <property type="entry name" value="AMIDOHYDROLASE-RELATED DOMAIN-CONTAINING PROTEIN"/>
    <property type="match status" value="1"/>
</dbReference>
<feature type="domain" description="Amidohydrolase-related" evidence="2">
    <location>
        <begin position="57"/>
        <end position="427"/>
    </location>
</feature>
<keyword evidence="1" id="KW-0378">Hydrolase</keyword>